<reference evidence="1" key="1">
    <citation type="submission" date="2023-03" db="EMBL/GenBank/DDBJ databases">
        <authorList>
            <person name="Steffen K."/>
            <person name="Cardenas P."/>
        </authorList>
    </citation>
    <scope>NUCLEOTIDE SEQUENCE</scope>
</reference>
<dbReference type="Proteomes" id="UP001174909">
    <property type="component" value="Unassembled WGS sequence"/>
</dbReference>
<organism evidence="1 2">
    <name type="scientific">Geodia barretti</name>
    <name type="common">Barrett's horny sponge</name>
    <dbReference type="NCBI Taxonomy" id="519541"/>
    <lineage>
        <taxon>Eukaryota</taxon>
        <taxon>Metazoa</taxon>
        <taxon>Porifera</taxon>
        <taxon>Demospongiae</taxon>
        <taxon>Heteroscleromorpha</taxon>
        <taxon>Tetractinellida</taxon>
        <taxon>Astrophorina</taxon>
        <taxon>Geodiidae</taxon>
        <taxon>Geodia</taxon>
    </lineage>
</organism>
<dbReference type="EMBL" id="CASHTH010003082">
    <property type="protein sequence ID" value="CAI8040093.1"/>
    <property type="molecule type" value="Genomic_DNA"/>
</dbReference>
<evidence type="ECO:0000313" key="2">
    <source>
        <dbReference type="Proteomes" id="UP001174909"/>
    </source>
</evidence>
<sequence length="50" mass="5766">MRSSVAVFLSNCVLSFHRHGMQGNHATQQVTRSSRWLKVFHLLWALTGRL</sequence>
<gene>
    <name evidence="1" type="ORF">GBAR_LOCUS22344</name>
</gene>
<accession>A0AA35T254</accession>
<name>A0AA35T254_GEOBA</name>
<dbReference type="AlphaFoldDB" id="A0AA35T254"/>
<comment type="caution">
    <text evidence="1">The sequence shown here is derived from an EMBL/GenBank/DDBJ whole genome shotgun (WGS) entry which is preliminary data.</text>
</comment>
<proteinExistence type="predicted"/>
<evidence type="ECO:0000313" key="1">
    <source>
        <dbReference type="EMBL" id="CAI8040093.1"/>
    </source>
</evidence>
<protein>
    <submittedName>
        <fullName evidence="1">Uncharacterized protein</fullName>
    </submittedName>
</protein>
<keyword evidence="2" id="KW-1185">Reference proteome</keyword>